<comment type="caution">
    <text evidence="3">The sequence shown here is derived from an EMBL/GenBank/DDBJ whole genome shotgun (WGS) entry which is preliminary data.</text>
</comment>
<protein>
    <recommendedName>
        <fullName evidence="5">Secreted protein</fullName>
    </recommendedName>
</protein>
<keyword evidence="4" id="KW-1185">Reference proteome</keyword>
<evidence type="ECO:0000256" key="1">
    <source>
        <dbReference type="SAM" id="MobiDB-lite"/>
    </source>
</evidence>
<evidence type="ECO:0000313" key="4">
    <source>
        <dbReference type="Proteomes" id="UP001589750"/>
    </source>
</evidence>
<dbReference type="Proteomes" id="UP001589750">
    <property type="component" value="Unassembled WGS sequence"/>
</dbReference>
<evidence type="ECO:0000313" key="3">
    <source>
        <dbReference type="EMBL" id="MFB9315340.1"/>
    </source>
</evidence>
<feature type="signal peptide" evidence="2">
    <location>
        <begin position="1"/>
        <end position="23"/>
    </location>
</feature>
<sequence>MKKLLRVAALTLGVALAPAAAYAGNVSSNDGNGSQRVTSHGDQSFSSTGNLRSNTGNKVYYRGIVVYNNYTDYTCDRISDNTTSSSYVTRGGSCSQVVPIPPSADGAGWKVCRDRTGLPDGCGSQDNDYW</sequence>
<organism evidence="3 4">
    <name type="scientific">Nocardioides plantarum</name>
    <dbReference type="NCBI Taxonomy" id="29299"/>
    <lineage>
        <taxon>Bacteria</taxon>
        <taxon>Bacillati</taxon>
        <taxon>Actinomycetota</taxon>
        <taxon>Actinomycetes</taxon>
        <taxon>Propionibacteriales</taxon>
        <taxon>Nocardioidaceae</taxon>
        <taxon>Nocardioides</taxon>
    </lineage>
</organism>
<keyword evidence="2" id="KW-0732">Signal</keyword>
<evidence type="ECO:0000256" key="2">
    <source>
        <dbReference type="SAM" id="SignalP"/>
    </source>
</evidence>
<feature type="region of interest" description="Disordered" evidence="1">
    <location>
        <begin position="28"/>
        <end position="50"/>
    </location>
</feature>
<gene>
    <name evidence="3" type="ORF">ACFFRI_19990</name>
</gene>
<dbReference type="RefSeq" id="WP_140009324.1">
    <property type="nucleotide sequence ID" value="NZ_JBHMDG010000034.1"/>
</dbReference>
<reference evidence="3 4" key="1">
    <citation type="submission" date="2024-09" db="EMBL/GenBank/DDBJ databases">
        <authorList>
            <person name="Sun Q."/>
            <person name="Mori K."/>
        </authorList>
    </citation>
    <scope>NUCLEOTIDE SEQUENCE [LARGE SCALE GENOMIC DNA]</scope>
    <source>
        <strain evidence="3 4">JCM 9626</strain>
    </source>
</reference>
<feature type="chain" id="PRO_5047498755" description="Secreted protein" evidence="2">
    <location>
        <begin position="24"/>
        <end position="130"/>
    </location>
</feature>
<name>A0ABV5KF44_9ACTN</name>
<dbReference type="EMBL" id="JBHMDG010000034">
    <property type="protein sequence ID" value="MFB9315340.1"/>
    <property type="molecule type" value="Genomic_DNA"/>
</dbReference>
<evidence type="ECO:0008006" key="5">
    <source>
        <dbReference type="Google" id="ProtNLM"/>
    </source>
</evidence>
<proteinExistence type="predicted"/>
<accession>A0ABV5KF44</accession>